<reference evidence="1" key="1">
    <citation type="submission" date="2020-04" db="EMBL/GenBank/DDBJ databases">
        <authorList>
            <person name="Alioto T."/>
            <person name="Alioto T."/>
            <person name="Gomez Garrido J."/>
        </authorList>
    </citation>
    <scope>NUCLEOTIDE SEQUENCE</scope>
    <source>
        <strain evidence="1">A484AB</strain>
    </source>
</reference>
<feature type="non-terminal residue" evidence="1">
    <location>
        <position position="1"/>
    </location>
</feature>
<gene>
    <name evidence="1" type="ORF">PACLA_8A002351</name>
</gene>
<evidence type="ECO:0000313" key="2">
    <source>
        <dbReference type="Proteomes" id="UP001152795"/>
    </source>
</evidence>
<dbReference type="EMBL" id="CACRXK020004064">
    <property type="protein sequence ID" value="CAB4001358.1"/>
    <property type="molecule type" value="Genomic_DNA"/>
</dbReference>
<dbReference type="AlphaFoldDB" id="A0A7D9I4K2"/>
<protein>
    <submittedName>
        <fullName evidence="1">Uncharacterized protein</fullName>
    </submittedName>
</protein>
<dbReference type="Proteomes" id="UP001152795">
    <property type="component" value="Unassembled WGS sequence"/>
</dbReference>
<proteinExistence type="predicted"/>
<organism evidence="1 2">
    <name type="scientific">Paramuricea clavata</name>
    <name type="common">Red gorgonian</name>
    <name type="synonym">Violescent sea-whip</name>
    <dbReference type="NCBI Taxonomy" id="317549"/>
    <lineage>
        <taxon>Eukaryota</taxon>
        <taxon>Metazoa</taxon>
        <taxon>Cnidaria</taxon>
        <taxon>Anthozoa</taxon>
        <taxon>Octocorallia</taxon>
        <taxon>Malacalcyonacea</taxon>
        <taxon>Plexauridae</taxon>
        <taxon>Paramuricea</taxon>
    </lineage>
</organism>
<dbReference type="OrthoDB" id="3261222at2759"/>
<evidence type="ECO:0000313" key="1">
    <source>
        <dbReference type="EMBL" id="CAB4001358.1"/>
    </source>
</evidence>
<sequence>EQVCLVNGITSTPKKIVCGVPQGSILGPLPDCLDKTTPCLYADDTQIFSAAKDLEKLTENINHDMNKLRE</sequence>
<name>A0A7D9I4K2_PARCT</name>
<comment type="caution">
    <text evidence="1">The sequence shown here is derived from an EMBL/GenBank/DDBJ whole genome shotgun (WGS) entry which is preliminary data.</text>
</comment>
<feature type="non-terminal residue" evidence="1">
    <location>
        <position position="70"/>
    </location>
</feature>
<keyword evidence="2" id="KW-1185">Reference proteome</keyword>
<accession>A0A7D9I4K2</accession>